<dbReference type="InterPro" id="IPR021306">
    <property type="entry name" value="DUF2878"/>
</dbReference>
<dbReference type="AlphaFoldDB" id="A0A5B8QW57"/>
<gene>
    <name evidence="2" type="ORF">D0436_07030</name>
</gene>
<feature type="transmembrane region" description="Helical" evidence="1">
    <location>
        <begin position="95"/>
        <end position="114"/>
    </location>
</feature>
<keyword evidence="1" id="KW-0472">Membrane</keyword>
<dbReference type="EMBL" id="CP031775">
    <property type="protein sequence ID" value="QDZ90238.1"/>
    <property type="molecule type" value="Genomic_DNA"/>
</dbReference>
<feature type="transmembrane region" description="Helical" evidence="1">
    <location>
        <begin position="153"/>
        <end position="173"/>
    </location>
</feature>
<keyword evidence="1" id="KW-0812">Transmembrane</keyword>
<keyword evidence="1" id="KW-1133">Transmembrane helix</keyword>
<protein>
    <submittedName>
        <fullName evidence="2">DUF2878 domain-containing protein</fullName>
    </submittedName>
</protein>
<evidence type="ECO:0000313" key="2">
    <source>
        <dbReference type="EMBL" id="QDZ90238.1"/>
    </source>
</evidence>
<proteinExistence type="predicted"/>
<dbReference type="Pfam" id="PF11086">
    <property type="entry name" value="DUF2878"/>
    <property type="match status" value="1"/>
</dbReference>
<sequence length="191" mass="21591">MYFMARSSLNISKRQGFILYNALSFQCVWWTSVLFGNSTLLLSIPLLVLHFMLLPWVETARAIPRDLSTMLKVGLLGMAIDGLLIWMGIFEFPVFPVWLACLWLHFAVSLHHSLSFIRTFAIVLQAILGGVFGCLSYLAGARLYAVNLPFGEGISVIILAVIWAILLPVFIYLSRNHRLNRQTADARLYGR</sequence>
<evidence type="ECO:0000256" key="1">
    <source>
        <dbReference type="SAM" id="Phobius"/>
    </source>
</evidence>
<dbReference type="KEGG" id="sdeo:D0436_07030"/>
<name>A0A5B8QW57_9GAMM</name>
<accession>A0A5B8QW57</accession>
<evidence type="ECO:0000313" key="3">
    <source>
        <dbReference type="Proteomes" id="UP000321124"/>
    </source>
</evidence>
<organism evidence="2 3">
    <name type="scientific">Shewanella decolorationis</name>
    <dbReference type="NCBI Taxonomy" id="256839"/>
    <lineage>
        <taxon>Bacteria</taxon>
        <taxon>Pseudomonadati</taxon>
        <taxon>Pseudomonadota</taxon>
        <taxon>Gammaproteobacteria</taxon>
        <taxon>Alteromonadales</taxon>
        <taxon>Shewanellaceae</taxon>
        <taxon>Shewanella</taxon>
    </lineage>
</organism>
<reference evidence="2 3" key="1">
    <citation type="journal article" date="2019" name="Ecotoxicol. Environ. Saf.">
        <title>Microbial characterization of heavy metal resistant bacterial strains isolated from an electroplating wastewater treatment plant.</title>
        <authorList>
            <person name="Cai X."/>
            <person name="Zheng X."/>
            <person name="Zhang D."/>
            <person name="Iqbal W."/>
            <person name="Liu C."/>
            <person name="Yang B."/>
            <person name="Zhao X."/>
            <person name="Lu X."/>
            <person name="Mao Y."/>
        </authorList>
    </citation>
    <scope>NUCLEOTIDE SEQUENCE [LARGE SCALE GENOMIC DNA]</scope>
    <source>
        <strain evidence="2 3">Ni1-3</strain>
    </source>
</reference>
<feature type="transmembrane region" description="Helical" evidence="1">
    <location>
        <begin position="121"/>
        <end position="141"/>
    </location>
</feature>
<dbReference type="Proteomes" id="UP000321124">
    <property type="component" value="Chromosome"/>
</dbReference>